<proteinExistence type="predicted"/>
<comment type="caution">
    <text evidence="2">The sequence shown here is derived from an EMBL/GenBank/DDBJ whole genome shotgun (WGS) entry which is preliminary data.</text>
</comment>
<dbReference type="InterPro" id="IPR014710">
    <property type="entry name" value="RmlC-like_jellyroll"/>
</dbReference>
<reference evidence="2 3" key="1">
    <citation type="submission" date="2024-10" db="EMBL/GenBank/DDBJ databases">
        <authorList>
            <person name="Kim D."/>
        </authorList>
    </citation>
    <scope>NUCLEOTIDE SEQUENCE [LARGE SCALE GENOMIC DNA]</scope>
    <source>
        <strain evidence="2">Taebaek</strain>
    </source>
</reference>
<dbReference type="Proteomes" id="UP001620645">
    <property type="component" value="Unassembled WGS sequence"/>
</dbReference>
<name>A0ABD2JY22_HETSC</name>
<dbReference type="AlphaFoldDB" id="A0ABD2JY22"/>
<evidence type="ECO:0000313" key="3">
    <source>
        <dbReference type="Proteomes" id="UP001620645"/>
    </source>
</evidence>
<sequence length="245" mass="27032">MVLCWLMSDLVDDPREPCHRSTSVFVSLDELAVSGVEYFHEHLHNDDEIRYIRAGEGYFDVRSKALISGSVLPSFAFVNASASADPLNATSAFGLPFPPSVSLPPVLAALFPDLNTSTPITLTAAHQEDVNIHVLFNGPLNERGQYEFTVVSNNRNYPVYVFARDPVRYKQRYEMAVQQLLEHKGVVNGIRGALVFAAGASKSAEVLHGRCASEDKMRVAMRDNGSAIICSICLCPIYNDESVFF</sequence>
<accession>A0ABD2JY22</accession>
<dbReference type="Pfam" id="PF03079">
    <property type="entry name" value="ARD"/>
    <property type="match status" value="1"/>
</dbReference>
<dbReference type="PANTHER" id="PTHR37437:SF4">
    <property type="entry name" value="LIPOCALIN-RELATED PROTEIN"/>
    <property type="match status" value="1"/>
</dbReference>
<dbReference type="EMBL" id="JBICCN010000083">
    <property type="protein sequence ID" value="KAL3095425.1"/>
    <property type="molecule type" value="Genomic_DNA"/>
</dbReference>
<feature type="domain" description="Lipocalin" evidence="1">
    <location>
        <begin position="132"/>
        <end position="190"/>
    </location>
</feature>
<dbReference type="InterPro" id="IPR056868">
    <property type="entry name" value="Lipocalin_dom_nem"/>
</dbReference>
<dbReference type="SUPFAM" id="SSF51182">
    <property type="entry name" value="RmlC-like cupins"/>
    <property type="match status" value="1"/>
</dbReference>
<dbReference type="InterPro" id="IPR004313">
    <property type="entry name" value="ARD"/>
</dbReference>
<keyword evidence="3" id="KW-1185">Reference proteome</keyword>
<dbReference type="Pfam" id="PF24976">
    <property type="entry name" value="Lipocalin_10"/>
    <property type="match status" value="1"/>
</dbReference>
<evidence type="ECO:0000313" key="2">
    <source>
        <dbReference type="EMBL" id="KAL3095425.1"/>
    </source>
</evidence>
<evidence type="ECO:0000259" key="1">
    <source>
        <dbReference type="Pfam" id="PF24976"/>
    </source>
</evidence>
<protein>
    <recommendedName>
        <fullName evidence="1">Lipocalin domain-containing protein</fullName>
    </recommendedName>
</protein>
<gene>
    <name evidence="2" type="ORF">niasHS_007524</name>
</gene>
<dbReference type="InterPro" id="IPR011051">
    <property type="entry name" value="RmlC_Cupin_sf"/>
</dbReference>
<dbReference type="PANTHER" id="PTHR37437">
    <property type="entry name" value="LIPOCALIN-RELATED PROTEIN-RELATED"/>
    <property type="match status" value="1"/>
</dbReference>
<organism evidence="2 3">
    <name type="scientific">Heterodera schachtii</name>
    <name type="common">Sugarbeet cyst nematode worm</name>
    <name type="synonym">Tylenchus schachtii</name>
    <dbReference type="NCBI Taxonomy" id="97005"/>
    <lineage>
        <taxon>Eukaryota</taxon>
        <taxon>Metazoa</taxon>
        <taxon>Ecdysozoa</taxon>
        <taxon>Nematoda</taxon>
        <taxon>Chromadorea</taxon>
        <taxon>Rhabditida</taxon>
        <taxon>Tylenchina</taxon>
        <taxon>Tylenchomorpha</taxon>
        <taxon>Tylenchoidea</taxon>
        <taxon>Heteroderidae</taxon>
        <taxon>Heteroderinae</taxon>
        <taxon>Heterodera</taxon>
    </lineage>
</organism>
<dbReference type="Gene3D" id="2.60.120.10">
    <property type="entry name" value="Jelly Rolls"/>
    <property type="match status" value="1"/>
</dbReference>